<dbReference type="Proteomes" id="UP000053327">
    <property type="component" value="Unassembled WGS sequence"/>
</dbReference>
<evidence type="ECO:0000313" key="2">
    <source>
        <dbReference type="EMBL" id="KMZ87788.1"/>
    </source>
</evidence>
<accession>A0A0J9VLE4</accession>
<feature type="transmembrane region" description="Helical" evidence="1">
    <location>
        <begin position="437"/>
        <end position="459"/>
    </location>
</feature>
<keyword evidence="1" id="KW-0812">Transmembrane</keyword>
<evidence type="ECO:0000256" key="1">
    <source>
        <dbReference type="SAM" id="Phobius"/>
    </source>
</evidence>
<protein>
    <recommendedName>
        <fullName evidence="4">Variable surface protein</fullName>
    </recommendedName>
</protein>
<dbReference type="EMBL" id="KQ234786">
    <property type="protein sequence ID" value="KMZ87788.1"/>
    <property type="molecule type" value="Genomic_DNA"/>
</dbReference>
<dbReference type="AlphaFoldDB" id="A0A0J9VLE4"/>
<dbReference type="OrthoDB" id="10481247at2759"/>
<gene>
    <name evidence="2" type="ORF">PVBG_05040</name>
</gene>
<name>A0A0J9VLE4_PLAV1</name>
<keyword evidence="1" id="KW-0472">Membrane</keyword>
<evidence type="ECO:0000313" key="3">
    <source>
        <dbReference type="Proteomes" id="UP000053327"/>
    </source>
</evidence>
<dbReference type="Pfam" id="PF05795">
    <property type="entry name" value="Plasmodium_Vir"/>
    <property type="match status" value="1"/>
</dbReference>
<organism evidence="2 3">
    <name type="scientific">Plasmodium vivax (strain Brazil I)</name>
    <dbReference type="NCBI Taxonomy" id="1033975"/>
    <lineage>
        <taxon>Eukaryota</taxon>
        <taxon>Sar</taxon>
        <taxon>Alveolata</taxon>
        <taxon>Apicomplexa</taxon>
        <taxon>Aconoidasida</taxon>
        <taxon>Haemosporida</taxon>
        <taxon>Plasmodiidae</taxon>
        <taxon>Plasmodium</taxon>
        <taxon>Plasmodium (Plasmodium)</taxon>
    </lineage>
</organism>
<reference evidence="2 3" key="1">
    <citation type="submission" date="2011-08" db="EMBL/GenBank/DDBJ databases">
        <title>The Genome Sequence of Plasmodium vivax Brazil I.</title>
        <authorList>
            <consortium name="The Broad Institute Genome Sequencing Platform"/>
            <consortium name="The Broad Institute Genome Sequencing Center for Infectious Disease"/>
            <person name="Neafsey D."/>
            <person name="Carlton J."/>
            <person name="Barnwell J."/>
            <person name="Collins W."/>
            <person name="Escalante A."/>
            <person name="Mullikin J."/>
            <person name="Saul A."/>
            <person name="Guigo R."/>
            <person name="Camara F."/>
            <person name="Young S.K."/>
            <person name="Zeng Q."/>
            <person name="Gargeya S."/>
            <person name="Fitzgerald M."/>
            <person name="Haas B."/>
            <person name="Abouelleil A."/>
            <person name="Alvarado L."/>
            <person name="Arachchi H.M."/>
            <person name="Berlin A."/>
            <person name="Brown A."/>
            <person name="Chapman S.B."/>
            <person name="Chen Z."/>
            <person name="Dunbar C."/>
            <person name="Freedman E."/>
            <person name="Gearin G."/>
            <person name="Gellesch M."/>
            <person name="Goldberg J."/>
            <person name="Griggs A."/>
            <person name="Gujja S."/>
            <person name="Heiman D."/>
            <person name="Howarth C."/>
            <person name="Larson L."/>
            <person name="Lui A."/>
            <person name="MacDonald P.J.P."/>
            <person name="Montmayeur A."/>
            <person name="Murphy C."/>
            <person name="Neiman D."/>
            <person name="Pearson M."/>
            <person name="Priest M."/>
            <person name="Roberts A."/>
            <person name="Saif S."/>
            <person name="Shea T."/>
            <person name="Shenoy N."/>
            <person name="Sisk P."/>
            <person name="Stolte C."/>
            <person name="Sykes S."/>
            <person name="Wortman J."/>
            <person name="Nusbaum C."/>
            <person name="Birren B."/>
        </authorList>
    </citation>
    <scope>NUCLEOTIDE SEQUENCE [LARGE SCALE GENOMIC DNA]</scope>
    <source>
        <strain evidence="2 3">Brazil I</strain>
    </source>
</reference>
<dbReference type="InterPro" id="IPR008780">
    <property type="entry name" value="Plasmodium_Vir"/>
</dbReference>
<evidence type="ECO:0008006" key="4">
    <source>
        <dbReference type="Google" id="ProtNLM"/>
    </source>
</evidence>
<keyword evidence="1" id="KW-1133">Transmembrane helix</keyword>
<sequence>MYDYVSSFHKYEEIKNSLTQDNTISTLYQCDTKLFSQGCDNPTFINNCHLATSYLMQLNPTNNSINITEACKYFNYWLYSVVLFEGRYQYDLPNFYKNLSYFQEEDICTEYIENISDDISTKIKNLIYIYKNLNEISNSTCSDNCTCAKNCYEKYMLYKDTCTQGKDKNLCRELENFREKYNSLTESFTPIGSWIHTKLTGGKKCENKQHQKTEKLQYTTEYQENPYRFTYVNKFPEFKTIISEKVKKHGGLDKQECESFNVSNLINYNGQRDLFVNTCTAIANDHQEIINNARSSQIGLCIYINYWIYDTLKLMPNFSHRELLNNFYEKVKKLDFCKPYRNSIDKRTYEELKELYNMYEPYVKFKKNSSKNGNGSCEGAQEFLELYEKYAGKCKRKHNNYFCWELIKFGVDYEQHMTHATKCTDKMKQLTPIGNDIVSFVLVRLVVMSLMAFVFLFLFNVSNKTVLNFY</sequence>
<proteinExistence type="predicted"/>